<dbReference type="InterPro" id="IPR010286">
    <property type="entry name" value="METTL16/RlmF"/>
</dbReference>
<keyword evidence="2 6" id="KW-0698">rRNA processing</keyword>
<dbReference type="Gene3D" id="3.40.50.150">
    <property type="entry name" value="Vaccinia Virus protein VP39"/>
    <property type="match status" value="1"/>
</dbReference>
<dbReference type="InterPro" id="IPR016909">
    <property type="entry name" value="rRNA_lsu_MeTfrase_F"/>
</dbReference>
<gene>
    <name evidence="6" type="primary">rlmF</name>
    <name evidence="7" type="ORF">CA264_17175</name>
</gene>
<dbReference type="KEGG" id="pact:CA264_17175"/>
<dbReference type="EC" id="2.1.1.181" evidence="6"/>
<accession>A0A1X9YVX7</accession>
<dbReference type="CDD" id="cd02440">
    <property type="entry name" value="AdoMet_MTases"/>
    <property type="match status" value="1"/>
</dbReference>
<name>A0A1X9YVX7_9BACT</name>
<evidence type="ECO:0000256" key="6">
    <source>
        <dbReference type="HAMAP-Rule" id="MF_01848"/>
    </source>
</evidence>
<dbReference type="RefSeq" id="WP_025608636.1">
    <property type="nucleotide sequence ID" value="NZ_CP021235.1"/>
</dbReference>
<keyword evidence="1 6" id="KW-0963">Cytoplasm</keyword>
<keyword evidence="8" id="KW-1185">Reference proteome</keyword>
<comment type="subcellular location">
    <subcellularLocation>
        <location evidence="6">Cytoplasm</location>
    </subcellularLocation>
</comment>
<reference evidence="8" key="1">
    <citation type="submission" date="2017-05" db="EMBL/GenBank/DDBJ databases">
        <authorList>
            <person name="Ray J."/>
            <person name="Price M."/>
            <person name="Deutschbauer A."/>
        </authorList>
    </citation>
    <scope>NUCLEOTIDE SEQUENCE [LARGE SCALE GENOMIC DNA]</scope>
    <source>
        <strain evidence="8">DSM 19842</strain>
    </source>
</reference>
<sequence>MPPNKKSHPKEKSGLHPRNRHRARYDFKELVKSCPELRPFVQVNAYNDASVDFFDPKAVKLLNKALLAHFYGIRNWDIPKGYLCPPIPGRADYIHHVADLLAATHKGQIPKGSRVTGLDVGVGASCVYPIIGNREYGWSFIGTDIDPVSVQSSRKIVEANTALSGNVELRLQKNPKDVLQGVLKPGEQVDFTVCNPPFHASLAEAQAGSVRKLSNLKQQKVAKPTLNFGGQKAELWCEGGELRFVRDMVFQSRHLATSCLWFTTLVSKQANIKGILQALKQVKAFEVQTITMSQGNKTSRLVAWTFQNKAQQEEWAKERWQAEARASEHR</sequence>
<evidence type="ECO:0000256" key="4">
    <source>
        <dbReference type="ARBA" id="ARBA00022679"/>
    </source>
</evidence>
<evidence type="ECO:0000313" key="7">
    <source>
        <dbReference type="EMBL" id="ARS37019.1"/>
    </source>
</evidence>
<evidence type="ECO:0000256" key="1">
    <source>
        <dbReference type="ARBA" id="ARBA00022490"/>
    </source>
</evidence>
<dbReference type="OrthoDB" id="1115728at2"/>
<dbReference type="GO" id="GO:0070475">
    <property type="term" value="P:rRNA base methylation"/>
    <property type="evidence" value="ECO:0007669"/>
    <property type="project" value="TreeGrafter"/>
</dbReference>
<dbReference type="NCBIfam" id="NF008725">
    <property type="entry name" value="PRK11727.1"/>
    <property type="match status" value="1"/>
</dbReference>
<comment type="catalytic activity">
    <reaction evidence="6">
        <text>adenosine(1618) in 23S rRNA + S-adenosyl-L-methionine = N(6)-methyladenosine(1618) in 23S rRNA + S-adenosyl-L-homocysteine + H(+)</text>
        <dbReference type="Rhea" id="RHEA:16497"/>
        <dbReference type="Rhea" id="RHEA-COMP:10229"/>
        <dbReference type="Rhea" id="RHEA-COMP:10231"/>
        <dbReference type="ChEBI" id="CHEBI:15378"/>
        <dbReference type="ChEBI" id="CHEBI:57856"/>
        <dbReference type="ChEBI" id="CHEBI:59789"/>
        <dbReference type="ChEBI" id="CHEBI:74411"/>
        <dbReference type="ChEBI" id="CHEBI:74449"/>
        <dbReference type="EC" id="2.1.1.181"/>
    </reaction>
</comment>
<comment type="similarity">
    <text evidence="6">Belongs to the methyltransferase superfamily. METTL16/RlmF family.</text>
</comment>
<dbReference type="GO" id="GO:0052907">
    <property type="term" value="F:23S rRNA (adenine(1618)-N(6))-methyltransferase activity"/>
    <property type="evidence" value="ECO:0007669"/>
    <property type="project" value="UniProtKB-EC"/>
</dbReference>
<dbReference type="PANTHER" id="PTHR13393:SF0">
    <property type="entry name" value="RNA N6-ADENOSINE-METHYLTRANSFERASE METTL16"/>
    <property type="match status" value="1"/>
</dbReference>
<dbReference type="HAMAP" id="MF_01848">
    <property type="entry name" value="23SrRNA_methyltr_F"/>
    <property type="match status" value="1"/>
</dbReference>
<evidence type="ECO:0000256" key="3">
    <source>
        <dbReference type="ARBA" id="ARBA00022603"/>
    </source>
</evidence>
<evidence type="ECO:0000313" key="8">
    <source>
        <dbReference type="Proteomes" id="UP000266292"/>
    </source>
</evidence>
<dbReference type="EMBL" id="CP021235">
    <property type="protein sequence ID" value="ARS37019.1"/>
    <property type="molecule type" value="Genomic_DNA"/>
</dbReference>
<dbReference type="InterPro" id="IPR029063">
    <property type="entry name" value="SAM-dependent_MTases_sf"/>
</dbReference>
<keyword evidence="5 6" id="KW-0949">S-adenosyl-L-methionine</keyword>
<protein>
    <recommendedName>
        <fullName evidence="6">Ribosomal RNA large subunit methyltransferase F</fullName>
        <ecNumber evidence="6">2.1.1.181</ecNumber>
    </recommendedName>
    <alternativeName>
        <fullName evidence="6">23S rRNA mA1618 methyltransferase</fullName>
    </alternativeName>
    <alternativeName>
        <fullName evidence="6">rRNA adenine N-6-methyltransferase</fullName>
    </alternativeName>
</protein>
<proteinExistence type="inferred from homology"/>
<dbReference type="Pfam" id="PF05971">
    <property type="entry name" value="Methyltransf_10"/>
    <property type="match status" value="1"/>
</dbReference>
<dbReference type="SUPFAM" id="SSF53335">
    <property type="entry name" value="S-adenosyl-L-methionine-dependent methyltransferases"/>
    <property type="match status" value="1"/>
</dbReference>
<dbReference type="Proteomes" id="UP000266292">
    <property type="component" value="Chromosome"/>
</dbReference>
<dbReference type="STRING" id="709015.GCA_000472485_03466"/>
<dbReference type="GO" id="GO:0005737">
    <property type="term" value="C:cytoplasm"/>
    <property type="evidence" value="ECO:0007669"/>
    <property type="project" value="UniProtKB-SubCell"/>
</dbReference>
<dbReference type="PANTHER" id="PTHR13393">
    <property type="entry name" value="SAM-DEPENDENT METHYLTRANSFERASE"/>
    <property type="match status" value="1"/>
</dbReference>
<evidence type="ECO:0000256" key="2">
    <source>
        <dbReference type="ARBA" id="ARBA00022552"/>
    </source>
</evidence>
<dbReference type="PIRSF" id="PIRSF029038">
    <property type="entry name" value="Mtase_YbiN_prd"/>
    <property type="match status" value="1"/>
</dbReference>
<evidence type="ECO:0000256" key="5">
    <source>
        <dbReference type="ARBA" id="ARBA00022691"/>
    </source>
</evidence>
<dbReference type="AlphaFoldDB" id="A0A1X9YVX7"/>
<keyword evidence="4 6" id="KW-0808">Transferase</keyword>
<organism evidence="7 8">
    <name type="scientific">Pontibacter actiniarum</name>
    <dbReference type="NCBI Taxonomy" id="323450"/>
    <lineage>
        <taxon>Bacteria</taxon>
        <taxon>Pseudomonadati</taxon>
        <taxon>Bacteroidota</taxon>
        <taxon>Cytophagia</taxon>
        <taxon>Cytophagales</taxon>
        <taxon>Hymenobacteraceae</taxon>
        <taxon>Pontibacter</taxon>
    </lineage>
</organism>
<keyword evidence="3 6" id="KW-0489">Methyltransferase</keyword>
<comment type="function">
    <text evidence="6">Specifically methylates the adenine in position 1618 of 23S rRNA.</text>
</comment>